<keyword evidence="5" id="KW-1185">Reference proteome</keyword>
<evidence type="ECO:0000256" key="2">
    <source>
        <dbReference type="SAM" id="MobiDB-lite"/>
    </source>
</evidence>
<feature type="region of interest" description="Disordered" evidence="2">
    <location>
        <begin position="322"/>
        <end position="342"/>
    </location>
</feature>
<dbReference type="PANTHER" id="PTHR33322">
    <property type="entry name" value="BAG DOMAIN CONTAINING PROTEIN, EXPRESSED"/>
    <property type="match status" value="1"/>
</dbReference>
<gene>
    <name evidence="4" type="ORF">JCGZ_19915</name>
</gene>
<dbReference type="EMBL" id="KK914862">
    <property type="protein sequence ID" value="KDP27216.1"/>
    <property type="molecule type" value="Genomic_DNA"/>
</dbReference>
<evidence type="ECO:0000256" key="1">
    <source>
        <dbReference type="ARBA" id="ARBA00023186"/>
    </source>
</evidence>
<evidence type="ECO:0000259" key="3">
    <source>
        <dbReference type="Pfam" id="PF02179"/>
    </source>
</evidence>
<feature type="domain" description="BAG" evidence="3">
    <location>
        <begin position="196"/>
        <end position="244"/>
    </location>
</feature>
<feature type="compositionally biased region" description="Polar residues" evidence="2">
    <location>
        <begin position="415"/>
        <end position="430"/>
    </location>
</feature>
<accession>A0A067JTF3</accession>
<dbReference type="KEGG" id="jcu:105644136"/>
<feature type="compositionally biased region" description="Acidic residues" evidence="2">
    <location>
        <begin position="323"/>
        <end position="332"/>
    </location>
</feature>
<feature type="region of interest" description="Disordered" evidence="2">
    <location>
        <begin position="409"/>
        <end position="447"/>
    </location>
</feature>
<dbReference type="STRING" id="180498.A0A067JTF3"/>
<dbReference type="AlphaFoldDB" id="A0A067JTF3"/>
<protein>
    <recommendedName>
        <fullName evidence="3">BAG domain-containing protein</fullName>
    </recommendedName>
</protein>
<organism evidence="4 5">
    <name type="scientific">Jatropha curcas</name>
    <name type="common">Barbados nut</name>
    <dbReference type="NCBI Taxonomy" id="180498"/>
    <lineage>
        <taxon>Eukaryota</taxon>
        <taxon>Viridiplantae</taxon>
        <taxon>Streptophyta</taxon>
        <taxon>Embryophyta</taxon>
        <taxon>Tracheophyta</taxon>
        <taxon>Spermatophyta</taxon>
        <taxon>Magnoliopsida</taxon>
        <taxon>eudicotyledons</taxon>
        <taxon>Gunneridae</taxon>
        <taxon>Pentapetalae</taxon>
        <taxon>rosids</taxon>
        <taxon>fabids</taxon>
        <taxon>Malpighiales</taxon>
        <taxon>Euphorbiaceae</taxon>
        <taxon>Crotonoideae</taxon>
        <taxon>Jatropheae</taxon>
        <taxon>Jatropha</taxon>
    </lineage>
</organism>
<dbReference type="Pfam" id="PF02179">
    <property type="entry name" value="BAG"/>
    <property type="match status" value="1"/>
</dbReference>
<feature type="compositionally biased region" description="Basic and acidic residues" evidence="2">
    <location>
        <begin position="431"/>
        <end position="444"/>
    </location>
</feature>
<name>A0A067JTF3_JATCU</name>
<dbReference type="InterPro" id="IPR003103">
    <property type="entry name" value="BAG_domain"/>
</dbReference>
<dbReference type="GO" id="GO:0009506">
    <property type="term" value="C:plasmodesma"/>
    <property type="evidence" value="ECO:0007669"/>
    <property type="project" value="TreeGrafter"/>
</dbReference>
<dbReference type="OrthoDB" id="1100735at2759"/>
<keyword evidence="1" id="KW-0143">Chaperone</keyword>
<dbReference type="Proteomes" id="UP000027138">
    <property type="component" value="Unassembled WGS sequence"/>
</dbReference>
<evidence type="ECO:0000313" key="4">
    <source>
        <dbReference type="EMBL" id="KDP27216.1"/>
    </source>
</evidence>
<dbReference type="GO" id="GO:0006457">
    <property type="term" value="P:protein folding"/>
    <property type="evidence" value="ECO:0007669"/>
    <property type="project" value="TreeGrafter"/>
</dbReference>
<dbReference type="SUPFAM" id="SSF63491">
    <property type="entry name" value="BAG domain"/>
    <property type="match status" value="1"/>
</dbReference>
<proteinExistence type="predicted"/>
<sequence>MASHHPHHYHHFQNPVPTAPITATTLNCCCSCSCHYNHCCTQPHYHSSPPPQQLSIDPLVQALASLLHQQQQLPNLYPSYPNKTHTHKNHCQNLHCQPQNLHFQQLSDDQKTQSVLSSLLQRINTLESSLHHFSNSSASINCCHPSYSLRDAAARVIQTHFRVFLVRRSKTLNQLQDLAFIKSSFSSLKSSISNRTRLNCEVLSHKAMDLLLKLDSIQGGDPMIRDGKRSISRDITRFLEFIDGLAAKSHVNSRKPAKNVRFVRNSNKSRACNASIGYGDISGHRKEVVEKLSDRVDKIHGFSRVCDNVEEDVELEGFQQFIGDDDEEEEHENPEVSISERPRISKLRSGILIKSNGDKPRVKKTVSFDENGNVYKVFSDTHESVVSGDGSDSSDDHGETADCIEIEEGKGLSNGGDSETHGNVVSTQSSEGERNTTRNSRNSDDYEMNVYCHDQDGNLVFSAPVPVKMESRADLTKNMKAVKIVK</sequence>
<reference evidence="4 5" key="1">
    <citation type="journal article" date="2014" name="PLoS ONE">
        <title>Global Analysis of Gene Expression Profiles in Physic Nut (Jatropha curcas L.) Seedlings Exposed to Salt Stress.</title>
        <authorList>
            <person name="Zhang L."/>
            <person name="Zhang C."/>
            <person name="Wu P."/>
            <person name="Chen Y."/>
            <person name="Li M."/>
            <person name="Jiang H."/>
            <person name="Wu G."/>
        </authorList>
    </citation>
    <scope>NUCLEOTIDE SEQUENCE [LARGE SCALE GENOMIC DNA]</scope>
    <source>
        <strain evidence="5">cv. GZQX0401</strain>
        <tissue evidence="4">Young leaves</tissue>
    </source>
</reference>
<dbReference type="PANTHER" id="PTHR33322:SF18">
    <property type="entry name" value="BAG FAMILY MOLECULAR CHAPERONE REGULATOR 8, CHLOROPLASTIC"/>
    <property type="match status" value="1"/>
</dbReference>
<dbReference type="GO" id="GO:0051087">
    <property type="term" value="F:protein-folding chaperone binding"/>
    <property type="evidence" value="ECO:0007669"/>
    <property type="project" value="InterPro"/>
</dbReference>
<evidence type="ECO:0000313" key="5">
    <source>
        <dbReference type="Proteomes" id="UP000027138"/>
    </source>
</evidence>
<dbReference type="InterPro" id="IPR040400">
    <property type="entry name" value="BAG5/6/7/8"/>
</dbReference>